<comment type="subcellular location">
    <subcellularLocation>
        <location evidence="1">Membrane</location>
        <topology evidence="1">Multi-pass membrane protein</topology>
    </subcellularLocation>
</comment>
<dbReference type="PANTHER" id="PTHR20952">
    <property type="entry name" value="ADP-RIBOSYLATION-LIKE FACTOR 6-INTERACTING PROTEIN"/>
    <property type="match status" value="1"/>
</dbReference>
<dbReference type="Ensembl" id="ENSEBUT00000022447.1">
    <property type="protein sequence ID" value="ENSEBUP00000021871.1"/>
    <property type="gene ID" value="ENSEBUG00000013481.1"/>
</dbReference>
<feature type="domain" description="RETREG1-3/ARL6IP-like N-terminal reticulon-homology" evidence="6">
    <location>
        <begin position="38"/>
        <end position="102"/>
    </location>
</feature>
<evidence type="ECO:0000256" key="4">
    <source>
        <dbReference type="ARBA" id="ARBA00023136"/>
    </source>
</evidence>
<reference evidence="7" key="1">
    <citation type="submission" date="2025-05" db="UniProtKB">
        <authorList>
            <consortium name="Ensembl"/>
        </authorList>
    </citation>
    <scope>IDENTIFICATION</scope>
</reference>
<evidence type="ECO:0000259" key="6">
    <source>
        <dbReference type="Pfam" id="PF24456"/>
    </source>
</evidence>
<protein>
    <recommendedName>
        <fullName evidence="6">RETREG1-3/ARL6IP-like N-terminal reticulon-homology domain-containing protein</fullName>
    </recommendedName>
</protein>
<dbReference type="AlphaFoldDB" id="A0A8C4QYU0"/>
<accession>A0A8C4QYU0</accession>
<dbReference type="GeneTree" id="ENSGT00940000164110"/>
<sequence length="404" mass="44976">MSIWRTVVFCHWSMPSFLSMHALTCTSSCCVVSIFLVPFQFCLRVCAACVGLAVLGHYVPGIMISYIIVLSVLLWPMVVYHELMQKMYTRIEPVLMKLDYSMRGQSLSQSHRLRLRVFKHEGGGSADTDTDSDSGEELSAFCGKMDVTRTALALAITDSELSDEEASFLESEGFSLSRGNTPPPLLELYEDLERHSTDNKTDGNTQQEVPEYPQSNKLVEREETVHVTPQTMKMKIPREARKWEALDLESVVQDVVDVDGDITQNKQVKYAHLKHAVESDIVVEKSVDDFKVEDGSEMLKNVGFVRMKPLRKAESEIYSQPVSAERSNVISFAAHTTTIAGSDDHTVTGSSTNVHTAESDVAKVVSHDDEEFVILNRAEVEELGEDTMHNTLQGTSGILGNLFG</sequence>
<dbReference type="GO" id="GO:0005783">
    <property type="term" value="C:endoplasmic reticulum"/>
    <property type="evidence" value="ECO:0007669"/>
    <property type="project" value="UniProtKB-ARBA"/>
</dbReference>
<dbReference type="PANTHER" id="PTHR20952:SF4">
    <property type="entry name" value="RETICULOPHAGY REGULATOR 2"/>
    <property type="match status" value="1"/>
</dbReference>
<evidence type="ECO:0000256" key="3">
    <source>
        <dbReference type="ARBA" id="ARBA00022989"/>
    </source>
</evidence>
<evidence type="ECO:0000313" key="7">
    <source>
        <dbReference type="Ensembl" id="ENSEBUP00000021852.1"/>
    </source>
</evidence>
<evidence type="ECO:0000256" key="5">
    <source>
        <dbReference type="SAM" id="Phobius"/>
    </source>
</evidence>
<keyword evidence="8" id="KW-1185">Reference proteome</keyword>
<dbReference type="Ensembl" id="ENSEBUT00000022428.1">
    <property type="protein sequence ID" value="ENSEBUP00000021852.1"/>
    <property type="gene ID" value="ENSEBUG00000013481.1"/>
</dbReference>
<proteinExistence type="predicted"/>
<dbReference type="GO" id="GO:0016020">
    <property type="term" value="C:membrane"/>
    <property type="evidence" value="ECO:0007669"/>
    <property type="project" value="UniProtKB-SubCell"/>
</dbReference>
<keyword evidence="3 5" id="KW-1133">Transmembrane helix</keyword>
<name>A0A8C4QYU0_EPTBU</name>
<dbReference type="Pfam" id="PF24456">
    <property type="entry name" value="RHD_RETREG1-3"/>
    <property type="match status" value="1"/>
</dbReference>
<evidence type="ECO:0000256" key="1">
    <source>
        <dbReference type="ARBA" id="ARBA00004141"/>
    </source>
</evidence>
<dbReference type="Proteomes" id="UP000694388">
    <property type="component" value="Unplaced"/>
</dbReference>
<organism evidence="7 8">
    <name type="scientific">Eptatretus burgeri</name>
    <name type="common">Inshore hagfish</name>
    <dbReference type="NCBI Taxonomy" id="7764"/>
    <lineage>
        <taxon>Eukaryota</taxon>
        <taxon>Metazoa</taxon>
        <taxon>Chordata</taxon>
        <taxon>Craniata</taxon>
        <taxon>Vertebrata</taxon>
        <taxon>Cyclostomata</taxon>
        <taxon>Myxini</taxon>
        <taxon>Myxiniformes</taxon>
        <taxon>Myxinidae</taxon>
        <taxon>Eptatretinae</taxon>
        <taxon>Eptatretus</taxon>
    </lineage>
</organism>
<dbReference type="InterPro" id="IPR057282">
    <property type="entry name" value="RETREG1-3-like_RHD"/>
</dbReference>
<feature type="transmembrane region" description="Helical" evidence="5">
    <location>
        <begin position="57"/>
        <end position="80"/>
    </location>
</feature>
<keyword evidence="4 5" id="KW-0472">Membrane</keyword>
<evidence type="ECO:0000256" key="2">
    <source>
        <dbReference type="ARBA" id="ARBA00022692"/>
    </source>
</evidence>
<evidence type="ECO:0000313" key="8">
    <source>
        <dbReference type="Proteomes" id="UP000694388"/>
    </source>
</evidence>
<dbReference type="InterPro" id="IPR052114">
    <property type="entry name" value="ER_autophagy_membrane_reg"/>
</dbReference>
<keyword evidence="2 5" id="KW-0812">Transmembrane</keyword>